<dbReference type="EMBL" id="RQXW01000009">
    <property type="protein sequence ID" value="RTE65515.1"/>
    <property type="molecule type" value="Genomic_DNA"/>
</dbReference>
<comment type="caution">
    <text evidence="8">The sequence shown here is derived from an EMBL/GenBank/DDBJ whole genome shotgun (WGS) entry which is preliminary data.</text>
</comment>
<evidence type="ECO:0000256" key="4">
    <source>
        <dbReference type="ARBA" id="ARBA00022989"/>
    </source>
</evidence>
<keyword evidence="3 6" id="KW-0812">Transmembrane</keyword>
<feature type="transmembrane region" description="Helical" evidence="6">
    <location>
        <begin position="153"/>
        <end position="171"/>
    </location>
</feature>
<feature type="transmembrane region" description="Helical" evidence="6">
    <location>
        <begin position="30"/>
        <end position="49"/>
    </location>
</feature>
<evidence type="ECO:0000313" key="9">
    <source>
        <dbReference type="Proteomes" id="UP000283087"/>
    </source>
</evidence>
<feature type="transmembrane region" description="Helical" evidence="6">
    <location>
        <begin position="214"/>
        <end position="232"/>
    </location>
</feature>
<evidence type="ECO:0000256" key="6">
    <source>
        <dbReference type="SAM" id="Phobius"/>
    </source>
</evidence>
<feature type="transmembrane region" description="Helical" evidence="6">
    <location>
        <begin position="269"/>
        <end position="287"/>
    </location>
</feature>
<evidence type="ECO:0000256" key="3">
    <source>
        <dbReference type="ARBA" id="ARBA00022692"/>
    </source>
</evidence>
<dbReference type="InterPro" id="IPR037185">
    <property type="entry name" value="EmrE-like"/>
</dbReference>
<dbReference type="AlphaFoldDB" id="A0A430KPX5"/>
<keyword evidence="5 6" id="KW-0472">Membrane</keyword>
<keyword evidence="9" id="KW-1185">Reference proteome</keyword>
<dbReference type="PANTHER" id="PTHR32322">
    <property type="entry name" value="INNER MEMBRANE TRANSPORTER"/>
    <property type="match status" value="1"/>
</dbReference>
<evidence type="ECO:0000256" key="1">
    <source>
        <dbReference type="ARBA" id="ARBA00004141"/>
    </source>
</evidence>
<name>A0A430KPX5_9GAMM</name>
<gene>
    <name evidence="8" type="ORF">EH243_11270</name>
</gene>
<feature type="transmembrane region" description="Helical" evidence="6">
    <location>
        <begin position="178"/>
        <end position="202"/>
    </location>
</feature>
<comment type="subcellular location">
    <subcellularLocation>
        <location evidence="1">Membrane</location>
        <topology evidence="1">Multi-pass membrane protein</topology>
    </subcellularLocation>
</comment>
<dbReference type="OrthoDB" id="4167046at2"/>
<keyword evidence="4 6" id="KW-1133">Transmembrane helix</keyword>
<protein>
    <submittedName>
        <fullName evidence="8">DMT family transporter</fullName>
    </submittedName>
</protein>
<evidence type="ECO:0000313" key="8">
    <source>
        <dbReference type="EMBL" id="RTE65515.1"/>
    </source>
</evidence>
<dbReference type="InterPro" id="IPR000620">
    <property type="entry name" value="EamA_dom"/>
</dbReference>
<feature type="domain" description="EamA" evidence="7">
    <location>
        <begin position="3"/>
        <end position="135"/>
    </location>
</feature>
<feature type="transmembrane region" description="Helical" evidence="6">
    <location>
        <begin position="244"/>
        <end position="263"/>
    </location>
</feature>
<reference evidence="8 9" key="1">
    <citation type="submission" date="2018-11" db="EMBL/GenBank/DDBJ databases">
        <title>The draft genome sequence of Amphritea opalescens ANRC-JH13T.</title>
        <authorList>
            <person name="Fang Z."/>
            <person name="Zhang Y."/>
            <person name="Han X."/>
        </authorList>
    </citation>
    <scope>NUCLEOTIDE SEQUENCE [LARGE SCALE GENOMIC DNA]</scope>
    <source>
        <strain evidence="8 9">ANRC-JH13</strain>
    </source>
</reference>
<dbReference type="RefSeq" id="WP_126158768.1">
    <property type="nucleotide sequence ID" value="NZ_RQXW01000009.1"/>
</dbReference>
<sequence>MPYFLLTMTVLFWAGNFVTARGVHGDFPPLTMSFMRWGIALLIILPFLLPRLLRKWPLIRANLPILSVLSVLSVVCFNSFIYLGVQTTQATNATLMQSAIPIIILVFTSLFLGETVVRRQWLGVAISLAGIITLVSKGDPEILRTFSFNSGDLWILAGVLSWSAYSVMLRLKPMDLDGFTFFGVTVVVGVIVLFPFMVWEFMSGARPVWNPQTVSAIIYMAICPSILAYIFWNRGVAELGPAKAGLFIHLMPPFGLILSVIFLNEAVEPFHFIGIGLIFSGIYLAIITGRSQNDKKSPA</sequence>
<evidence type="ECO:0000256" key="2">
    <source>
        <dbReference type="ARBA" id="ARBA00007362"/>
    </source>
</evidence>
<evidence type="ECO:0000256" key="5">
    <source>
        <dbReference type="ARBA" id="ARBA00023136"/>
    </source>
</evidence>
<organism evidence="8 9">
    <name type="scientific">Amphritea opalescens</name>
    <dbReference type="NCBI Taxonomy" id="2490544"/>
    <lineage>
        <taxon>Bacteria</taxon>
        <taxon>Pseudomonadati</taxon>
        <taxon>Pseudomonadota</taxon>
        <taxon>Gammaproteobacteria</taxon>
        <taxon>Oceanospirillales</taxon>
        <taxon>Oceanospirillaceae</taxon>
        <taxon>Amphritea</taxon>
    </lineage>
</organism>
<dbReference type="PANTHER" id="PTHR32322:SF2">
    <property type="entry name" value="EAMA DOMAIN-CONTAINING PROTEIN"/>
    <property type="match status" value="1"/>
</dbReference>
<dbReference type="SUPFAM" id="SSF103481">
    <property type="entry name" value="Multidrug resistance efflux transporter EmrE"/>
    <property type="match status" value="2"/>
</dbReference>
<accession>A0A430KPX5</accession>
<dbReference type="GO" id="GO:0016020">
    <property type="term" value="C:membrane"/>
    <property type="evidence" value="ECO:0007669"/>
    <property type="project" value="UniProtKB-SubCell"/>
</dbReference>
<feature type="transmembrane region" description="Helical" evidence="6">
    <location>
        <begin position="61"/>
        <end position="83"/>
    </location>
</feature>
<dbReference type="Pfam" id="PF00892">
    <property type="entry name" value="EamA"/>
    <property type="match status" value="2"/>
</dbReference>
<feature type="transmembrane region" description="Helical" evidence="6">
    <location>
        <begin position="120"/>
        <end position="138"/>
    </location>
</feature>
<dbReference type="Proteomes" id="UP000283087">
    <property type="component" value="Unassembled WGS sequence"/>
</dbReference>
<dbReference type="InterPro" id="IPR050638">
    <property type="entry name" value="AA-Vitamin_Transporters"/>
</dbReference>
<proteinExistence type="inferred from homology"/>
<feature type="domain" description="EamA" evidence="7">
    <location>
        <begin position="150"/>
        <end position="286"/>
    </location>
</feature>
<comment type="similarity">
    <text evidence="2">Belongs to the EamA transporter family.</text>
</comment>
<evidence type="ECO:0000259" key="7">
    <source>
        <dbReference type="Pfam" id="PF00892"/>
    </source>
</evidence>
<feature type="transmembrane region" description="Helical" evidence="6">
    <location>
        <begin position="95"/>
        <end position="113"/>
    </location>
</feature>